<feature type="transmembrane region" description="Helical" evidence="12">
    <location>
        <begin position="16"/>
        <end position="34"/>
    </location>
</feature>
<protein>
    <recommendedName>
        <fullName evidence="15">Fatty acid desaturase domain-containing protein</fullName>
    </recommendedName>
</protein>
<evidence type="ECO:0000256" key="4">
    <source>
        <dbReference type="ARBA" id="ARBA00022692"/>
    </source>
</evidence>
<dbReference type="Proteomes" id="UP000030745">
    <property type="component" value="Unassembled WGS sequence"/>
</dbReference>
<dbReference type="GO" id="GO:0004768">
    <property type="term" value="F:stearoyl-CoA 9-desaturase activity"/>
    <property type="evidence" value="ECO:0007669"/>
    <property type="project" value="TreeGrafter"/>
</dbReference>
<keyword evidence="4 11" id="KW-0812">Transmembrane</keyword>
<comment type="similarity">
    <text evidence="2 11">Belongs to the fatty acid desaturase type 1 family.</text>
</comment>
<keyword evidence="8" id="KW-0443">Lipid metabolism</keyword>
<feature type="transmembrane region" description="Helical" evidence="12">
    <location>
        <begin position="114"/>
        <end position="134"/>
    </location>
</feature>
<dbReference type="CDD" id="cd03505">
    <property type="entry name" value="Delta9-FADS-like"/>
    <property type="match status" value="1"/>
</dbReference>
<gene>
    <name evidence="13" type="ORF">SPRG_21466</name>
</gene>
<dbReference type="PANTHER" id="PTHR11351:SF31">
    <property type="entry name" value="DESATURASE 1, ISOFORM A-RELATED"/>
    <property type="match status" value="1"/>
</dbReference>
<reference evidence="13 14" key="1">
    <citation type="journal article" date="2013" name="PLoS Genet.">
        <title>Distinctive expansion of potential virulence genes in the genome of the oomycete fish pathogen Saprolegnia parasitica.</title>
        <authorList>
            <person name="Jiang R.H."/>
            <person name="de Bruijn I."/>
            <person name="Haas B.J."/>
            <person name="Belmonte R."/>
            <person name="Lobach L."/>
            <person name="Christie J."/>
            <person name="van den Ackerveken G."/>
            <person name="Bottin A."/>
            <person name="Bulone V."/>
            <person name="Diaz-Moreno S.M."/>
            <person name="Dumas B."/>
            <person name="Fan L."/>
            <person name="Gaulin E."/>
            <person name="Govers F."/>
            <person name="Grenville-Briggs L.J."/>
            <person name="Horner N.R."/>
            <person name="Levin J.Z."/>
            <person name="Mammella M."/>
            <person name="Meijer H.J."/>
            <person name="Morris P."/>
            <person name="Nusbaum C."/>
            <person name="Oome S."/>
            <person name="Phillips A.J."/>
            <person name="van Rooyen D."/>
            <person name="Rzeszutek E."/>
            <person name="Saraiva M."/>
            <person name="Secombes C.J."/>
            <person name="Seidl M.F."/>
            <person name="Snel B."/>
            <person name="Stassen J.H."/>
            <person name="Sykes S."/>
            <person name="Tripathy S."/>
            <person name="van den Berg H."/>
            <person name="Vega-Arreguin J.C."/>
            <person name="Wawra S."/>
            <person name="Young S.K."/>
            <person name="Zeng Q."/>
            <person name="Dieguez-Uribeondo J."/>
            <person name="Russ C."/>
            <person name="Tyler B.M."/>
            <person name="van West P."/>
        </authorList>
    </citation>
    <scope>NUCLEOTIDE SEQUENCE [LARGE SCALE GENOMIC DNA]</scope>
    <source>
        <strain evidence="13 14">CBS 223.65</strain>
    </source>
</reference>
<evidence type="ECO:0000256" key="7">
    <source>
        <dbReference type="ARBA" id="ARBA00023002"/>
    </source>
</evidence>
<keyword evidence="10 11" id="KW-0275">Fatty acid biosynthesis</keyword>
<evidence type="ECO:0000256" key="12">
    <source>
        <dbReference type="SAM" id="Phobius"/>
    </source>
</evidence>
<evidence type="ECO:0000313" key="14">
    <source>
        <dbReference type="Proteomes" id="UP000030745"/>
    </source>
</evidence>
<keyword evidence="6 12" id="KW-1133">Transmembrane helix</keyword>
<dbReference type="OrthoDB" id="10260134at2759"/>
<evidence type="ECO:0000256" key="6">
    <source>
        <dbReference type="ARBA" id="ARBA00022989"/>
    </source>
</evidence>
<accession>A0A067BNV0</accession>
<dbReference type="VEuPathDB" id="FungiDB:SPRG_21466"/>
<feature type="transmembrane region" description="Helical" evidence="12">
    <location>
        <begin position="73"/>
        <end position="94"/>
    </location>
</feature>
<evidence type="ECO:0000256" key="11">
    <source>
        <dbReference type="RuleBase" id="RU000581"/>
    </source>
</evidence>
<evidence type="ECO:0000256" key="5">
    <source>
        <dbReference type="ARBA" id="ARBA00022832"/>
    </source>
</evidence>
<dbReference type="KEGG" id="spar:SPRG_21466"/>
<comment type="domain">
    <text evidence="11">The histidine box domains are involved in binding the catalytic metal ions.</text>
</comment>
<evidence type="ECO:0000256" key="2">
    <source>
        <dbReference type="ARBA" id="ARBA00009295"/>
    </source>
</evidence>
<dbReference type="GO" id="GO:0005506">
    <property type="term" value="F:iron ion binding"/>
    <property type="evidence" value="ECO:0007669"/>
    <property type="project" value="TreeGrafter"/>
</dbReference>
<dbReference type="STRING" id="695850.A0A067BNV0"/>
<keyword evidence="14" id="KW-1185">Reference proteome</keyword>
<proteinExistence type="inferred from homology"/>
<comment type="subcellular location">
    <subcellularLocation>
        <location evidence="1">Membrane</location>
        <topology evidence="1">Multi-pass membrane protein</topology>
    </subcellularLocation>
</comment>
<dbReference type="RefSeq" id="XP_012209382.1">
    <property type="nucleotide sequence ID" value="XM_012353992.1"/>
</dbReference>
<dbReference type="AlphaFoldDB" id="A0A067BNV0"/>
<dbReference type="InterPro" id="IPR015876">
    <property type="entry name" value="Acyl-CoA_DS"/>
</dbReference>
<dbReference type="GO" id="GO:0005789">
    <property type="term" value="C:endoplasmic reticulum membrane"/>
    <property type="evidence" value="ECO:0007669"/>
    <property type="project" value="TreeGrafter"/>
</dbReference>
<dbReference type="GeneID" id="24142184"/>
<evidence type="ECO:0000256" key="9">
    <source>
        <dbReference type="ARBA" id="ARBA00023136"/>
    </source>
</evidence>
<keyword evidence="3 11" id="KW-0444">Lipid biosynthesis</keyword>
<evidence type="ECO:0000313" key="13">
    <source>
        <dbReference type="EMBL" id="KDO19923.1"/>
    </source>
</evidence>
<keyword evidence="5" id="KW-0276">Fatty acid metabolism</keyword>
<dbReference type="PRINTS" id="PR00075">
    <property type="entry name" value="FACDDSATRASE"/>
</dbReference>
<name>A0A067BNV0_SAPPC</name>
<keyword evidence="9 12" id="KW-0472">Membrane</keyword>
<dbReference type="GO" id="GO:0006636">
    <property type="term" value="P:unsaturated fatty acid biosynthetic process"/>
    <property type="evidence" value="ECO:0007669"/>
    <property type="project" value="TreeGrafter"/>
</dbReference>
<sequence>MAIAWKQHIQNANWPMVFYLTFCHALALVGLVAIPQCSWQTLAFTFVLAELSGLGITGGAHRLWSHRAFKAHWTVRVFLMLCNMVANQGTVYHWSRDHRVHHKYSESEADPHNALRGMFFAHIGWLLMAINPWGNLFMSFGFPMLVCHYYFGESLWNELMVAGFLRYVLILHCTQGCKKLRGLGSTENAIVALLAIGEGWHNWHHVFPYDYAASEFGIASQYNPTKLFIDICAYVGLVTNRKRALKAWEARRAKRETVDAFDIPDGYELKEGECEDAAPKAKAA</sequence>
<evidence type="ECO:0000256" key="1">
    <source>
        <dbReference type="ARBA" id="ARBA00004141"/>
    </source>
</evidence>
<evidence type="ECO:0000256" key="10">
    <source>
        <dbReference type="ARBA" id="ARBA00023160"/>
    </source>
</evidence>
<organism evidence="13 14">
    <name type="scientific">Saprolegnia parasitica (strain CBS 223.65)</name>
    <dbReference type="NCBI Taxonomy" id="695850"/>
    <lineage>
        <taxon>Eukaryota</taxon>
        <taxon>Sar</taxon>
        <taxon>Stramenopiles</taxon>
        <taxon>Oomycota</taxon>
        <taxon>Saprolegniomycetes</taxon>
        <taxon>Saprolegniales</taxon>
        <taxon>Saprolegniaceae</taxon>
        <taxon>Saprolegnia</taxon>
    </lineage>
</organism>
<evidence type="ECO:0000256" key="3">
    <source>
        <dbReference type="ARBA" id="ARBA00022516"/>
    </source>
</evidence>
<keyword evidence="7 11" id="KW-0560">Oxidoreductase</keyword>
<evidence type="ECO:0000256" key="8">
    <source>
        <dbReference type="ARBA" id="ARBA00023098"/>
    </source>
</evidence>
<dbReference type="OMA" id="WHISFTT"/>
<dbReference type="EMBL" id="KK583329">
    <property type="protein sequence ID" value="KDO19923.1"/>
    <property type="molecule type" value="Genomic_DNA"/>
</dbReference>
<evidence type="ECO:0008006" key="15">
    <source>
        <dbReference type="Google" id="ProtNLM"/>
    </source>
</evidence>
<comment type="cofactor">
    <cofactor evidence="11">
        <name>Fe(2+)</name>
        <dbReference type="ChEBI" id="CHEBI:29033"/>
    </cofactor>
</comment>
<feature type="transmembrane region" description="Helical" evidence="12">
    <location>
        <begin position="41"/>
        <end position="61"/>
    </location>
</feature>
<dbReference type="PANTHER" id="PTHR11351">
    <property type="entry name" value="ACYL-COA DESATURASE"/>
    <property type="match status" value="1"/>
</dbReference>